<proteinExistence type="predicted"/>
<accession>A0A2N8ZLT8</accession>
<sequence length="149" mass="17460">MSTQLEFRTVAQDEWLQLFTVVKAGLYHHVDAVFGWDDDFQKQRLIDDYQPEWFFWVYQDGVKVGLVCYKPYEDAFHVHLLIILKEHQGKAIGGRVMAKIETQAHAENKKRITLSSFRRNRGAIKFYQNLGYQRVNDEADFVTLSLSVS</sequence>
<dbReference type="SUPFAM" id="SSF55729">
    <property type="entry name" value="Acyl-CoA N-acyltransferases (Nat)"/>
    <property type="match status" value="1"/>
</dbReference>
<reference evidence="2 3" key="1">
    <citation type="submission" date="2017-10" db="EMBL/GenBank/DDBJ databases">
        <authorList>
            <person name="Banno H."/>
            <person name="Chua N.-H."/>
        </authorList>
    </citation>
    <scope>NUCLEOTIDE SEQUENCE [LARGE SCALE GENOMIC DNA]</scope>
    <source>
        <strain evidence="2">Vibrio tapetis CECT4600</strain>
    </source>
</reference>
<dbReference type="EMBL" id="LT960612">
    <property type="protein sequence ID" value="SON52869.1"/>
    <property type="molecule type" value="Genomic_DNA"/>
</dbReference>
<keyword evidence="3" id="KW-1185">Reference proteome</keyword>
<dbReference type="AlphaFoldDB" id="A0A2N8ZLT8"/>
<dbReference type="GO" id="GO:0016747">
    <property type="term" value="F:acyltransferase activity, transferring groups other than amino-acyl groups"/>
    <property type="evidence" value="ECO:0007669"/>
    <property type="project" value="InterPro"/>
</dbReference>
<keyword evidence="2" id="KW-0808">Transferase</keyword>
<dbReference type="Pfam" id="PF00583">
    <property type="entry name" value="Acetyltransf_1"/>
    <property type="match status" value="1"/>
</dbReference>
<dbReference type="InterPro" id="IPR016181">
    <property type="entry name" value="Acyl_CoA_acyltransferase"/>
</dbReference>
<dbReference type="CDD" id="cd04301">
    <property type="entry name" value="NAT_SF"/>
    <property type="match status" value="1"/>
</dbReference>
<dbReference type="InterPro" id="IPR000182">
    <property type="entry name" value="GNAT_dom"/>
</dbReference>
<dbReference type="OrthoDB" id="5892514at2"/>
<feature type="domain" description="N-acetyltransferase" evidence="1">
    <location>
        <begin position="5"/>
        <end position="149"/>
    </location>
</feature>
<evidence type="ECO:0000313" key="2">
    <source>
        <dbReference type="EMBL" id="SON52869.1"/>
    </source>
</evidence>
<evidence type="ECO:0000313" key="3">
    <source>
        <dbReference type="Proteomes" id="UP000235828"/>
    </source>
</evidence>
<organism evidence="2 3">
    <name type="scientific">Vibrio tapetis subsp. tapetis</name>
    <dbReference type="NCBI Taxonomy" id="1671868"/>
    <lineage>
        <taxon>Bacteria</taxon>
        <taxon>Pseudomonadati</taxon>
        <taxon>Pseudomonadota</taxon>
        <taxon>Gammaproteobacteria</taxon>
        <taxon>Vibrionales</taxon>
        <taxon>Vibrionaceae</taxon>
        <taxon>Vibrio</taxon>
    </lineage>
</organism>
<dbReference type="Gene3D" id="3.40.630.30">
    <property type="match status" value="1"/>
</dbReference>
<protein>
    <submittedName>
        <fullName evidence="2">Histone acetyltransferase</fullName>
    </submittedName>
</protein>
<dbReference type="Proteomes" id="UP000235828">
    <property type="component" value="Chromosome B"/>
</dbReference>
<dbReference type="KEGG" id="vta:B1258"/>
<dbReference type="PROSITE" id="PS51186">
    <property type="entry name" value="GNAT"/>
    <property type="match status" value="1"/>
</dbReference>
<gene>
    <name evidence="2" type="ORF">VTAP4600_B1258</name>
</gene>
<name>A0A2N8ZLT8_9VIBR</name>
<evidence type="ECO:0000259" key="1">
    <source>
        <dbReference type="PROSITE" id="PS51186"/>
    </source>
</evidence>
<dbReference type="RefSeq" id="WP_102525013.1">
    <property type="nucleotide sequence ID" value="NZ_LT960612.1"/>
</dbReference>